<evidence type="ECO:0000313" key="5">
    <source>
        <dbReference type="EMBL" id="MBG6084117.1"/>
    </source>
</evidence>
<evidence type="ECO:0000256" key="1">
    <source>
        <dbReference type="ARBA" id="ARBA00022737"/>
    </source>
</evidence>
<comment type="caution">
    <text evidence="5">The sequence shown here is derived from an EMBL/GenBank/DDBJ whole genome shotgun (WGS) entry which is preliminary data.</text>
</comment>
<dbReference type="Pfam" id="PF00005">
    <property type="entry name" value="ABC_tran"/>
    <property type="match status" value="2"/>
</dbReference>
<keyword evidence="2" id="KW-0547">Nucleotide-binding</keyword>
<organism evidence="5 6">
    <name type="scientific">Zhihengliuella flava</name>
    <dbReference type="NCBI Taxonomy" id="1285193"/>
    <lineage>
        <taxon>Bacteria</taxon>
        <taxon>Bacillati</taxon>
        <taxon>Actinomycetota</taxon>
        <taxon>Actinomycetes</taxon>
        <taxon>Micrococcales</taxon>
        <taxon>Micrococcaceae</taxon>
        <taxon>Zhihengliuella</taxon>
    </lineage>
</organism>
<dbReference type="EMBL" id="JADOTZ010000001">
    <property type="protein sequence ID" value="MBG6084117.1"/>
    <property type="molecule type" value="Genomic_DNA"/>
</dbReference>
<dbReference type="RefSeq" id="WP_196835470.1">
    <property type="nucleotide sequence ID" value="NZ_JADOTZ010000001.1"/>
</dbReference>
<dbReference type="SUPFAM" id="SSF52540">
    <property type="entry name" value="P-loop containing nucleoside triphosphate hydrolases"/>
    <property type="match status" value="2"/>
</dbReference>
<dbReference type="InterPro" id="IPR003439">
    <property type="entry name" value="ABC_transporter-like_ATP-bd"/>
</dbReference>
<dbReference type="InterPro" id="IPR027417">
    <property type="entry name" value="P-loop_NTPase"/>
</dbReference>
<evidence type="ECO:0000259" key="4">
    <source>
        <dbReference type="PROSITE" id="PS50893"/>
    </source>
</evidence>
<accession>A0A931D8S9</accession>
<reference evidence="5" key="1">
    <citation type="submission" date="2020-11" db="EMBL/GenBank/DDBJ databases">
        <title>Sequencing the genomes of 1000 actinobacteria strains.</title>
        <authorList>
            <person name="Klenk H.-P."/>
        </authorList>
    </citation>
    <scope>NUCLEOTIDE SEQUENCE</scope>
    <source>
        <strain evidence="5">DSM 26152</strain>
    </source>
</reference>
<dbReference type="PANTHER" id="PTHR19211">
    <property type="entry name" value="ATP-BINDING TRANSPORT PROTEIN-RELATED"/>
    <property type="match status" value="1"/>
</dbReference>
<dbReference type="AlphaFoldDB" id="A0A931D8S9"/>
<evidence type="ECO:0000256" key="3">
    <source>
        <dbReference type="ARBA" id="ARBA00022840"/>
    </source>
</evidence>
<dbReference type="SMART" id="SM00382">
    <property type="entry name" value="AAA"/>
    <property type="match status" value="2"/>
</dbReference>
<proteinExistence type="predicted"/>
<dbReference type="Gene3D" id="3.40.50.300">
    <property type="entry name" value="P-loop containing nucleotide triphosphate hydrolases"/>
    <property type="match status" value="2"/>
</dbReference>
<keyword evidence="3" id="KW-0067">ATP-binding</keyword>
<dbReference type="InterPro" id="IPR003593">
    <property type="entry name" value="AAA+_ATPase"/>
</dbReference>
<dbReference type="PROSITE" id="PS50893">
    <property type="entry name" value="ABC_TRANSPORTER_2"/>
    <property type="match status" value="1"/>
</dbReference>
<name>A0A931D8S9_9MICC</name>
<dbReference type="InterPro" id="IPR050611">
    <property type="entry name" value="ABCF"/>
</dbReference>
<evidence type="ECO:0000256" key="2">
    <source>
        <dbReference type="ARBA" id="ARBA00022741"/>
    </source>
</evidence>
<keyword evidence="6" id="KW-1185">Reference proteome</keyword>
<protein>
    <submittedName>
        <fullName evidence="5">ATPase subunit of ABC transporter with duplicated ATPase domains</fullName>
    </submittedName>
</protein>
<feature type="domain" description="ABC transporter" evidence="4">
    <location>
        <begin position="12"/>
        <end position="250"/>
    </location>
</feature>
<gene>
    <name evidence="5" type="ORF">IW252_000884</name>
</gene>
<dbReference type="PANTHER" id="PTHR19211:SF6">
    <property type="entry name" value="BLL7188 PROTEIN"/>
    <property type="match status" value="1"/>
</dbReference>
<keyword evidence="1" id="KW-0677">Repeat</keyword>
<dbReference type="Proteomes" id="UP000625033">
    <property type="component" value="Unassembled WGS sequence"/>
</dbReference>
<evidence type="ECO:0000313" key="6">
    <source>
        <dbReference type="Proteomes" id="UP000625033"/>
    </source>
</evidence>
<dbReference type="GO" id="GO:0016887">
    <property type="term" value="F:ATP hydrolysis activity"/>
    <property type="evidence" value="ECO:0007669"/>
    <property type="project" value="InterPro"/>
</dbReference>
<sequence length="554" mass="59446">MPSRPLRNDSSLTFDHLGLTWPNGRNVFADLSVTLTGTVGVVGSNGLGKSALLRVAAGELRPTSGHVVAPQDVAYLPQHVARSRDRTVAHVLGVEQQLEALHRILAGSVPEDELDEAFHCVGDAWDLEEHLVALLGTYGVRASADLLVRPLASLSGGEATIAALAGLERRAAALTLCDEPTNNLDAVAQARFAETVEQWDAGTLVVATHDVAILRRVQTILELRPRRVRSMAADGVVVRQFGAAAAESAWEVYQRESEVERQAAERRVRDARAVVNAERQRRTAAETAMARRARAGREAADGLPKILANARRSDAEAAGGKLRAQLASRQERARAELEAAHESVPADLSISIDLPGTEIAAQRVVLDVALNSLRLPEGTRLDAADAYLSIRGPERVWVTGRNGVGKSTLLAQVAAGARVPLGWLRQQLDADGAWEGLRDDLTVAEQIATSGTQAQVRAQLARFHLRGDRVNDAVGQLSGGERFRVALARLLLADPAPQLLILDEPTNNLDHASVGQLVTALEGFGGAVVFVSHDEDFAQQLAPSRRWHLTSALV</sequence>
<dbReference type="GO" id="GO:0005524">
    <property type="term" value="F:ATP binding"/>
    <property type="evidence" value="ECO:0007669"/>
    <property type="project" value="UniProtKB-KW"/>
</dbReference>